<proteinExistence type="predicted"/>
<protein>
    <submittedName>
        <fullName evidence="2">Uncharacterized protein</fullName>
    </submittedName>
</protein>
<dbReference type="EMBL" id="LVLJ01001351">
    <property type="protein sequence ID" value="OAE30167.1"/>
    <property type="molecule type" value="Genomic_DNA"/>
</dbReference>
<accession>A0A176WAM6</accession>
<feature type="region of interest" description="Disordered" evidence="1">
    <location>
        <begin position="141"/>
        <end position="187"/>
    </location>
</feature>
<organism evidence="2 3">
    <name type="scientific">Marchantia polymorpha subsp. ruderalis</name>
    <dbReference type="NCBI Taxonomy" id="1480154"/>
    <lineage>
        <taxon>Eukaryota</taxon>
        <taxon>Viridiplantae</taxon>
        <taxon>Streptophyta</taxon>
        <taxon>Embryophyta</taxon>
        <taxon>Marchantiophyta</taxon>
        <taxon>Marchantiopsida</taxon>
        <taxon>Marchantiidae</taxon>
        <taxon>Marchantiales</taxon>
        <taxon>Marchantiaceae</taxon>
        <taxon>Marchantia</taxon>
    </lineage>
</organism>
<keyword evidence="3" id="KW-1185">Reference proteome</keyword>
<feature type="compositionally biased region" description="Polar residues" evidence="1">
    <location>
        <begin position="1"/>
        <end position="17"/>
    </location>
</feature>
<reference evidence="2" key="1">
    <citation type="submission" date="2016-03" db="EMBL/GenBank/DDBJ databases">
        <title>Mechanisms controlling the formation of the plant cell surface in tip-growing cells are functionally conserved among land plants.</title>
        <authorList>
            <person name="Honkanen S."/>
            <person name="Jones V.A."/>
            <person name="Morieri G."/>
            <person name="Champion C."/>
            <person name="Hetherington A.J."/>
            <person name="Kelly S."/>
            <person name="Saint-Marcoux D."/>
            <person name="Proust H."/>
            <person name="Prescott H."/>
            <person name="Dolan L."/>
        </authorList>
    </citation>
    <scope>NUCLEOTIDE SEQUENCE [LARGE SCALE GENOMIC DNA]</scope>
    <source>
        <tissue evidence="2">Whole gametophyte</tissue>
    </source>
</reference>
<sequence length="187" mass="20680">MSASLRESDYTIPNTPVSPAKTRKAQHDGLAAAELVPDIRFPRRGGGAHVDDGSAGRRKPRVRLTDDALTSSKHWMSQKEGQSTGSGSWFCISSCEWQEFGSAPSGYRIALEGTIEKCAEEFAKDDADCGLRMRSWIESPRARAERAQKMRGKNREELRLNQRARGNTRAGRKDAASEECGIRAPTR</sequence>
<feature type="compositionally biased region" description="Polar residues" evidence="1">
    <location>
        <begin position="68"/>
        <end position="82"/>
    </location>
</feature>
<dbReference type="Proteomes" id="UP000077202">
    <property type="component" value="Unassembled WGS sequence"/>
</dbReference>
<name>A0A176WAM6_MARPO</name>
<gene>
    <name evidence="2" type="ORF">AXG93_4295s1220</name>
</gene>
<evidence type="ECO:0000313" key="2">
    <source>
        <dbReference type="EMBL" id="OAE30167.1"/>
    </source>
</evidence>
<dbReference type="AlphaFoldDB" id="A0A176WAM6"/>
<evidence type="ECO:0000313" key="3">
    <source>
        <dbReference type="Proteomes" id="UP000077202"/>
    </source>
</evidence>
<feature type="compositionally biased region" description="Basic and acidic residues" evidence="1">
    <location>
        <begin position="141"/>
        <end position="160"/>
    </location>
</feature>
<feature type="region of interest" description="Disordered" evidence="1">
    <location>
        <begin position="1"/>
        <end position="82"/>
    </location>
</feature>
<comment type="caution">
    <text evidence="2">The sequence shown here is derived from an EMBL/GenBank/DDBJ whole genome shotgun (WGS) entry which is preliminary data.</text>
</comment>
<evidence type="ECO:0000256" key="1">
    <source>
        <dbReference type="SAM" id="MobiDB-lite"/>
    </source>
</evidence>